<dbReference type="InterPro" id="IPR003609">
    <property type="entry name" value="Pan_app"/>
</dbReference>
<keyword evidence="1" id="KW-0472">Membrane</keyword>
<feature type="domain" description="Apple" evidence="2">
    <location>
        <begin position="2"/>
        <end position="51"/>
    </location>
</feature>
<sequence length="138" mass="15608">MLKVPDARFTRVYANVRFKECERECLKSCHCTGYASSNVTINGLGCIAWCDGKLTDIRKFVDGQDFCLRVDAEELAASTWKNSAQSRARTPVFVGVPVALLVFVLALCSFYLWRRHAKKKGLKKEAKTPRNFIFGSHK</sequence>
<dbReference type="OrthoDB" id="1910371at2759"/>
<dbReference type="Pfam" id="PF08276">
    <property type="entry name" value="PAN_2"/>
    <property type="match status" value="1"/>
</dbReference>
<comment type="caution">
    <text evidence="3">The sequence shown here is derived from an EMBL/GenBank/DDBJ whole genome shotgun (WGS) entry which is preliminary data.</text>
</comment>
<keyword evidence="1" id="KW-1133">Transmembrane helix</keyword>
<reference evidence="3" key="2">
    <citation type="journal article" date="2023" name="Int. J. Mol. Sci.">
        <title>De Novo Assembly and Annotation of 11 Diverse Shrub Willow (Salix) Genomes Reveals Novel Gene Organization in Sex-Linked Regions.</title>
        <authorList>
            <person name="Hyden B."/>
            <person name="Feng K."/>
            <person name="Yates T.B."/>
            <person name="Jawdy S."/>
            <person name="Cereghino C."/>
            <person name="Smart L.B."/>
            <person name="Muchero W."/>
        </authorList>
    </citation>
    <scope>NUCLEOTIDE SEQUENCE [LARGE SCALE GENOMIC DNA]</scope>
    <source>
        <tissue evidence="3">Shoot tip</tissue>
    </source>
</reference>
<evidence type="ECO:0000256" key="1">
    <source>
        <dbReference type="SAM" id="Phobius"/>
    </source>
</evidence>
<evidence type="ECO:0000313" key="4">
    <source>
        <dbReference type="Proteomes" id="UP001151529"/>
    </source>
</evidence>
<feature type="transmembrane region" description="Helical" evidence="1">
    <location>
        <begin position="92"/>
        <end position="113"/>
    </location>
</feature>
<reference evidence="3" key="1">
    <citation type="submission" date="2022-11" db="EMBL/GenBank/DDBJ databases">
        <authorList>
            <person name="Hyden B.L."/>
            <person name="Feng K."/>
            <person name="Yates T."/>
            <person name="Jawdy S."/>
            <person name="Smart L.B."/>
            <person name="Muchero W."/>
        </authorList>
    </citation>
    <scope>NUCLEOTIDE SEQUENCE</scope>
    <source>
        <tissue evidence="3">Shoot tip</tissue>
    </source>
</reference>
<dbReference type="GO" id="GO:0016301">
    <property type="term" value="F:kinase activity"/>
    <property type="evidence" value="ECO:0007669"/>
    <property type="project" value="UniProtKB-KW"/>
</dbReference>
<gene>
    <name evidence="3" type="ORF">OIU85_023193</name>
</gene>
<accession>A0A9Q0U8I7</accession>
<organism evidence="3 4">
    <name type="scientific">Salix viminalis</name>
    <name type="common">Common osier</name>
    <name type="synonym">Basket willow</name>
    <dbReference type="NCBI Taxonomy" id="40686"/>
    <lineage>
        <taxon>Eukaryota</taxon>
        <taxon>Viridiplantae</taxon>
        <taxon>Streptophyta</taxon>
        <taxon>Embryophyta</taxon>
        <taxon>Tracheophyta</taxon>
        <taxon>Spermatophyta</taxon>
        <taxon>Magnoliopsida</taxon>
        <taxon>eudicotyledons</taxon>
        <taxon>Gunneridae</taxon>
        <taxon>Pentapetalae</taxon>
        <taxon>rosids</taxon>
        <taxon>fabids</taxon>
        <taxon>Malpighiales</taxon>
        <taxon>Salicaceae</taxon>
        <taxon>Saliceae</taxon>
        <taxon>Salix</taxon>
    </lineage>
</organism>
<evidence type="ECO:0000259" key="2">
    <source>
        <dbReference type="Pfam" id="PF08276"/>
    </source>
</evidence>
<name>A0A9Q0U8I7_SALVM</name>
<dbReference type="AlphaFoldDB" id="A0A9Q0U8I7"/>
<dbReference type="PANTHER" id="PTHR32444">
    <property type="entry name" value="BULB-TYPE LECTIN DOMAIN-CONTAINING PROTEIN"/>
    <property type="match status" value="1"/>
</dbReference>
<protein>
    <submittedName>
        <fullName evidence="3">G-TYPE LECTIN S-RECEPTOR-LIKE SERINE/THREONINE-PROTEIN KINASE RKS1</fullName>
    </submittedName>
</protein>
<keyword evidence="1" id="KW-0812">Transmembrane</keyword>
<keyword evidence="3" id="KW-0418">Kinase</keyword>
<proteinExistence type="predicted"/>
<keyword evidence="3" id="KW-0808">Transferase</keyword>
<dbReference type="EMBL" id="JAPFFL010000005">
    <property type="protein sequence ID" value="KAJ6725343.1"/>
    <property type="molecule type" value="Genomic_DNA"/>
</dbReference>
<evidence type="ECO:0000313" key="3">
    <source>
        <dbReference type="EMBL" id="KAJ6725343.1"/>
    </source>
</evidence>
<keyword evidence="4" id="KW-1185">Reference proteome</keyword>
<dbReference type="PANTHER" id="PTHR32444:SF63">
    <property type="entry name" value="G-TYPE LECTIN S-RECEPTOR-LIKE SERINE_THREONINE-PROTEIN KINASE RKS1"/>
    <property type="match status" value="1"/>
</dbReference>
<dbReference type="Proteomes" id="UP001151529">
    <property type="component" value="Chromosome 11"/>
</dbReference>